<keyword evidence="1" id="KW-1133">Transmembrane helix</keyword>
<proteinExistence type="predicted"/>
<sequence>MEFTEIIETAGKVLDAAGVAAIVLGGLIGTIRFAREVAGRGDFEHAYRSYRRGLGRAILLGLEFLVAADIIRSVAISPSFTSVGVLALIVLVRTFLSYSLQLELTGQWPWQHPKSDSSTVASP</sequence>
<dbReference type="PANTHER" id="PTHR38468">
    <property type="entry name" value="SLL0939 PROTEIN"/>
    <property type="match status" value="1"/>
</dbReference>
<keyword evidence="1" id="KW-0812">Transmembrane</keyword>
<protein>
    <submittedName>
        <fullName evidence="2">Membrane protein</fullName>
    </submittedName>
</protein>
<evidence type="ECO:0000256" key="1">
    <source>
        <dbReference type="SAM" id="Phobius"/>
    </source>
</evidence>
<dbReference type="PANTHER" id="PTHR38468:SF1">
    <property type="entry name" value="SLL0939 PROTEIN"/>
    <property type="match status" value="1"/>
</dbReference>
<organism evidence="2 3">
    <name type="scientific">Nocardia rhizosphaerihabitans</name>
    <dbReference type="NCBI Taxonomy" id="1691570"/>
    <lineage>
        <taxon>Bacteria</taxon>
        <taxon>Bacillati</taxon>
        <taxon>Actinomycetota</taxon>
        <taxon>Actinomycetes</taxon>
        <taxon>Mycobacteriales</taxon>
        <taxon>Nocardiaceae</taxon>
        <taxon>Nocardia</taxon>
    </lineage>
</organism>
<name>A0ABQ2K8Q3_9NOCA</name>
<keyword evidence="3" id="KW-1185">Reference proteome</keyword>
<reference evidence="3" key="1">
    <citation type="journal article" date="2019" name="Int. J. Syst. Evol. Microbiol.">
        <title>The Global Catalogue of Microorganisms (GCM) 10K type strain sequencing project: providing services to taxonomists for standard genome sequencing and annotation.</title>
        <authorList>
            <consortium name="The Broad Institute Genomics Platform"/>
            <consortium name="The Broad Institute Genome Sequencing Center for Infectious Disease"/>
            <person name="Wu L."/>
            <person name="Ma J."/>
        </authorList>
    </citation>
    <scope>NUCLEOTIDE SEQUENCE [LARGE SCALE GENOMIC DNA]</scope>
    <source>
        <strain evidence="3">CGMCC 4.7329</strain>
    </source>
</reference>
<gene>
    <name evidence="2" type="ORF">GCM10011610_19980</name>
</gene>
<feature type="transmembrane region" description="Helical" evidence="1">
    <location>
        <begin position="16"/>
        <end position="34"/>
    </location>
</feature>
<dbReference type="EMBL" id="BMNE01000002">
    <property type="protein sequence ID" value="GGN75555.1"/>
    <property type="molecule type" value="Genomic_DNA"/>
</dbReference>
<feature type="transmembrane region" description="Helical" evidence="1">
    <location>
        <begin position="80"/>
        <end position="100"/>
    </location>
</feature>
<dbReference type="Pfam" id="PF07784">
    <property type="entry name" value="DUF1622"/>
    <property type="match status" value="1"/>
</dbReference>
<comment type="caution">
    <text evidence="2">The sequence shown here is derived from an EMBL/GenBank/DDBJ whole genome shotgun (WGS) entry which is preliminary data.</text>
</comment>
<evidence type="ECO:0000313" key="3">
    <source>
        <dbReference type="Proteomes" id="UP000658127"/>
    </source>
</evidence>
<dbReference type="RefSeq" id="WP_189026319.1">
    <property type="nucleotide sequence ID" value="NZ_BMNE01000002.1"/>
</dbReference>
<keyword evidence="1" id="KW-0472">Membrane</keyword>
<evidence type="ECO:0000313" key="2">
    <source>
        <dbReference type="EMBL" id="GGN75555.1"/>
    </source>
</evidence>
<dbReference type="Proteomes" id="UP000658127">
    <property type="component" value="Unassembled WGS sequence"/>
</dbReference>
<accession>A0ABQ2K8Q3</accession>
<dbReference type="InterPro" id="IPR012427">
    <property type="entry name" value="DUF1622"/>
</dbReference>